<protein>
    <submittedName>
        <fullName evidence="1">Uncharacterized protein</fullName>
    </submittedName>
</protein>
<name>A0A0A2JNZ1_PENEN</name>
<proteinExistence type="predicted"/>
<dbReference type="AlphaFoldDB" id="A0A0A2JNZ1"/>
<sequence>MAPNLFLCARAIFCPTYWFQKGDRDSDLKEQHWQSPVPGTYKFLPGRGWHLIHRDGCETDEKVPAALVYCRILHRYMFESELEERCRWFDAPLHKGGRPEKLRFFLLDDGIHWVAGWDAQGSFILGPYPKWWLDEDGYTMRRGASPPTSANVSRCSSIIAGKFE</sequence>
<comment type="caution">
    <text evidence="1">The sequence shown here is derived from an EMBL/GenBank/DDBJ whole genome shotgun (WGS) entry which is preliminary data.</text>
</comment>
<evidence type="ECO:0000313" key="1">
    <source>
        <dbReference type="EMBL" id="KGO57132.1"/>
    </source>
</evidence>
<dbReference type="PhylomeDB" id="A0A0A2JNZ1"/>
<reference evidence="1 2" key="1">
    <citation type="journal article" date="2015" name="Mol. Plant Microbe Interact.">
        <title>Genome, transcriptome, and functional analyses of Penicillium expansum provide new insights into secondary metabolism and pathogenicity.</title>
        <authorList>
            <person name="Ballester A.R."/>
            <person name="Marcet-Houben M."/>
            <person name="Levin E."/>
            <person name="Sela N."/>
            <person name="Selma-Lazaro C."/>
            <person name="Carmona L."/>
            <person name="Wisniewski M."/>
            <person name="Droby S."/>
            <person name="Gonzalez-Candelas L."/>
            <person name="Gabaldon T."/>
        </authorList>
    </citation>
    <scope>NUCLEOTIDE SEQUENCE [LARGE SCALE GENOMIC DNA]</scope>
    <source>
        <strain evidence="1 2">MD-8</strain>
    </source>
</reference>
<keyword evidence="2" id="KW-1185">Reference proteome</keyword>
<dbReference type="EMBL" id="JQFZ01000155">
    <property type="protein sequence ID" value="KGO57132.1"/>
    <property type="molecule type" value="Genomic_DNA"/>
</dbReference>
<dbReference type="HOGENOM" id="CLU_1618617_0_0_1"/>
<dbReference type="VEuPathDB" id="FungiDB:PEXP_027600"/>
<evidence type="ECO:0000313" key="2">
    <source>
        <dbReference type="Proteomes" id="UP000030143"/>
    </source>
</evidence>
<dbReference type="GeneID" id="27673183"/>
<accession>A0A0A2JNZ1</accession>
<gene>
    <name evidence="1" type="ORF">PEX2_004870</name>
</gene>
<dbReference type="Proteomes" id="UP000030143">
    <property type="component" value="Unassembled WGS sequence"/>
</dbReference>
<dbReference type="RefSeq" id="XP_016598820.1">
    <property type="nucleotide sequence ID" value="XM_016737764.1"/>
</dbReference>
<organism evidence="1 2">
    <name type="scientific">Penicillium expansum</name>
    <name type="common">Blue mold rot fungus</name>
    <dbReference type="NCBI Taxonomy" id="27334"/>
    <lineage>
        <taxon>Eukaryota</taxon>
        <taxon>Fungi</taxon>
        <taxon>Dikarya</taxon>
        <taxon>Ascomycota</taxon>
        <taxon>Pezizomycotina</taxon>
        <taxon>Eurotiomycetes</taxon>
        <taxon>Eurotiomycetidae</taxon>
        <taxon>Eurotiales</taxon>
        <taxon>Aspergillaceae</taxon>
        <taxon>Penicillium</taxon>
    </lineage>
</organism>
<dbReference type="OrthoDB" id="3880384at2759"/>